<dbReference type="Pfam" id="PF02686">
    <property type="entry name" value="GatC"/>
    <property type="match status" value="1"/>
</dbReference>
<evidence type="ECO:0000313" key="2">
    <source>
        <dbReference type="EMBL" id="OGY97346.1"/>
    </source>
</evidence>
<sequence>MASPINKKILKHAAELARIELNAREEDRLLKDILNILAYFKELQELNTTGTETTGIPKGQNQSLRAD</sequence>
<comment type="caution">
    <text evidence="2">The sequence shown here is derived from an EMBL/GenBank/DDBJ whole genome shotgun (WGS) entry which is preliminary data.</text>
</comment>
<evidence type="ECO:0008006" key="4">
    <source>
        <dbReference type="Google" id="ProtNLM"/>
    </source>
</evidence>
<dbReference type="InterPro" id="IPR036113">
    <property type="entry name" value="Asp/Glu-ADT_sf_sub_c"/>
</dbReference>
<evidence type="ECO:0000256" key="1">
    <source>
        <dbReference type="SAM" id="MobiDB-lite"/>
    </source>
</evidence>
<reference evidence="2 3" key="1">
    <citation type="journal article" date="2016" name="Nat. Commun.">
        <title>Thousands of microbial genomes shed light on interconnected biogeochemical processes in an aquifer system.</title>
        <authorList>
            <person name="Anantharaman K."/>
            <person name="Brown C.T."/>
            <person name="Hug L.A."/>
            <person name="Sharon I."/>
            <person name="Castelle C.J."/>
            <person name="Probst A.J."/>
            <person name="Thomas B.C."/>
            <person name="Singh A."/>
            <person name="Wilkins M.J."/>
            <person name="Karaoz U."/>
            <person name="Brodie E.L."/>
            <person name="Williams K.H."/>
            <person name="Hubbard S.S."/>
            <person name="Banfield J.F."/>
        </authorList>
    </citation>
    <scope>NUCLEOTIDE SEQUENCE [LARGE SCALE GENOMIC DNA]</scope>
</reference>
<name>A0A1G2C804_9BACT</name>
<feature type="region of interest" description="Disordered" evidence="1">
    <location>
        <begin position="48"/>
        <end position="67"/>
    </location>
</feature>
<protein>
    <recommendedName>
        <fullName evidence="4">Aspartyl/glutamyl-tRNA(Asn/Gln) amidotransferase subunit C</fullName>
    </recommendedName>
</protein>
<proteinExistence type="predicted"/>
<dbReference type="SUPFAM" id="SSF141000">
    <property type="entry name" value="Glu-tRNAGln amidotransferase C subunit"/>
    <property type="match status" value="1"/>
</dbReference>
<accession>A0A1G2C804</accession>
<feature type="non-terminal residue" evidence="2">
    <location>
        <position position="67"/>
    </location>
</feature>
<dbReference type="GO" id="GO:0006450">
    <property type="term" value="P:regulation of translational fidelity"/>
    <property type="evidence" value="ECO:0007669"/>
    <property type="project" value="InterPro"/>
</dbReference>
<dbReference type="InterPro" id="IPR003837">
    <property type="entry name" value="GatC"/>
</dbReference>
<evidence type="ECO:0000313" key="3">
    <source>
        <dbReference type="Proteomes" id="UP000176648"/>
    </source>
</evidence>
<dbReference type="Gene3D" id="1.10.20.60">
    <property type="entry name" value="Glu-tRNAGln amidotransferase C subunit, N-terminal domain"/>
    <property type="match status" value="1"/>
</dbReference>
<organism evidence="2 3">
    <name type="scientific">Candidatus Liptonbacteria bacterium GWB1_49_6</name>
    <dbReference type="NCBI Taxonomy" id="1798644"/>
    <lineage>
        <taxon>Bacteria</taxon>
        <taxon>Candidatus Liptoniibacteriota</taxon>
    </lineage>
</organism>
<dbReference type="EMBL" id="MHKU01000001">
    <property type="protein sequence ID" value="OGY97346.1"/>
    <property type="molecule type" value="Genomic_DNA"/>
</dbReference>
<gene>
    <name evidence="2" type="ORF">A2122_02910</name>
</gene>
<dbReference type="AlphaFoldDB" id="A0A1G2C804"/>
<dbReference type="Proteomes" id="UP000176648">
    <property type="component" value="Unassembled WGS sequence"/>
</dbReference>